<evidence type="ECO:0000313" key="4">
    <source>
        <dbReference type="EMBL" id="KRM30868.1"/>
    </source>
</evidence>
<dbReference type="RefSeq" id="WP_057002943.1">
    <property type="nucleotide sequence ID" value="NZ_AZGA01000087.1"/>
</dbReference>
<proteinExistence type="predicted"/>
<dbReference type="InterPro" id="IPR044927">
    <property type="entry name" value="Endonuclea_NS_2"/>
</dbReference>
<dbReference type="EMBL" id="AZGA01000087">
    <property type="protein sequence ID" value="KRM30868.1"/>
    <property type="molecule type" value="Genomic_DNA"/>
</dbReference>
<dbReference type="InterPro" id="IPR044929">
    <property type="entry name" value="DNA/RNA_non-sp_Endonuclease_sf"/>
</dbReference>
<dbReference type="AlphaFoldDB" id="A0A0R1XQD7"/>
<feature type="domain" description="Type VII secretion system protein EssD-like" evidence="3">
    <location>
        <begin position="124"/>
        <end position="251"/>
    </location>
</feature>
<dbReference type="Gene3D" id="3.40.570.10">
    <property type="entry name" value="Extracellular Endonuclease, subunit A"/>
    <property type="match status" value="1"/>
</dbReference>
<dbReference type="PROSITE" id="PS51257">
    <property type="entry name" value="PROKAR_LIPOPROTEIN"/>
    <property type="match status" value="1"/>
</dbReference>
<evidence type="ECO:0000259" key="3">
    <source>
        <dbReference type="Pfam" id="PF13930"/>
    </source>
</evidence>
<feature type="signal peptide" evidence="2">
    <location>
        <begin position="1"/>
        <end position="21"/>
    </location>
</feature>
<feature type="compositionally biased region" description="Low complexity" evidence="1">
    <location>
        <begin position="23"/>
        <end position="45"/>
    </location>
</feature>
<sequence length="281" mass="31007">MRKKTLYFLTLLASLSIGLSACNSESDNSASSDATSSSQTLSSLEEANSQKASEISKNQTKLDQEKASLAQTTSQADTQSEATPAATPTQSDLASLDFTGEQEITVNNNDPAFSTQDLSLDKGAWTAFSDLDHLNRVGAANALLNKSLMPTAKRSALTWNPTGWHNKRTNHGWLYNRSHLIGYQLSGENNNPKNLMTGTTSLNTPEMLHHEMDIAYFLKQSPDNYVRYEVHPIFRGDELLARGVQMRAQSVGSDKIHFNVYIFNVQTGYTLNYNDGTSQKQ</sequence>
<comment type="caution">
    <text evidence="4">The sequence shown here is derived from an EMBL/GenBank/DDBJ whole genome shotgun (WGS) entry which is preliminary data.</text>
</comment>
<dbReference type="Pfam" id="PF13930">
    <property type="entry name" value="Endonuclea_NS_2"/>
    <property type="match status" value="1"/>
</dbReference>
<dbReference type="Proteomes" id="UP000051236">
    <property type="component" value="Unassembled WGS sequence"/>
</dbReference>
<keyword evidence="5" id="KW-1185">Reference proteome</keyword>
<accession>A0A0R1XQD7</accession>
<dbReference type="PATRIC" id="fig|1423734.3.peg.1446"/>
<protein>
    <submittedName>
        <fullName evidence="4">DNA-entry nuclease</fullName>
    </submittedName>
</protein>
<evidence type="ECO:0000256" key="2">
    <source>
        <dbReference type="SAM" id="SignalP"/>
    </source>
</evidence>
<reference evidence="4 5" key="1">
    <citation type="journal article" date="2015" name="Genome Announc.">
        <title>Expanding the biotechnology potential of lactobacilli through comparative genomics of 213 strains and associated genera.</title>
        <authorList>
            <person name="Sun Z."/>
            <person name="Harris H.M."/>
            <person name="McCann A."/>
            <person name="Guo C."/>
            <person name="Argimon S."/>
            <person name="Zhang W."/>
            <person name="Yang X."/>
            <person name="Jeffery I.B."/>
            <person name="Cooney J.C."/>
            <person name="Kagawa T.F."/>
            <person name="Liu W."/>
            <person name="Song Y."/>
            <person name="Salvetti E."/>
            <person name="Wrobel A."/>
            <person name="Rasinkangas P."/>
            <person name="Parkhill J."/>
            <person name="Rea M.C."/>
            <person name="O'Sullivan O."/>
            <person name="Ritari J."/>
            <person name="Douillard F.P."/>
            <person name="Paul Ross R."/>
            <person name="Yang R."/>
            <person name="Briner A.E."/>
            <person name="Felis G.E."/>
            <person name="de Vos W.M."/>
            <person name="Barrangou R."/>
            <person name="Klaenhammer T.R."/>
            <person name="Caufield P.W."/>
            <person name="Cui Y."/>
            <person name="Zhang H."/>
            <person name="O'Toole P.W."/>
        </authorList>
    </citation>
    <scope>NUCLEOTIDE SEQUENCE [LARGE SCALE GENOMIC DNA]</scope>
    <source>
        <strain evidence="4 5">DSM 18527</strain>
    </source>
</reference>
<gene>
    <name evidence="4" type="ORF">FC83_GL001429</name>
</gene>
<evidence type="ECO:0000313" key="5">
    <source>
        <dbReference type="Proteomes" id="UP000051236"/>
    </source>
</evidence>
<feature type="region of interest" description="Disordered" evidence="1">
    <location>
        <begin position="23"/>
        <end position="91"/>
    </location>
</feature>
<keyword evidence="2" id="KW-0732">Signal</keyword>
<feature type="compositionally biased region" description="Polar residues" evidence="1">
    <location>
        <begin position="69"/>
        <end position="91"/>
    </location>
</feature>
<dbReference type="STRING" id="1423734.FC83_GL001429"/>
<feature type="compositionally biased region" description="Polar residues" evidence="1">
    <location>
        <begin position="46"/>
        <end position="59"/>
    </location>
</feature>
<feature type="chain" id="PRO_5039727774" evidence="2">
    <location>
        <begin position="22"/>
        <end position="281"/>
    </location>
</feature>
<dbReference type="eggNOG" id="COG2169">
    <property type="taxonomic scope" value="Bacteria"/>
</dbReference>
<organism evidence="4 5">
    <name type="scientific">Agrilactobacillus composti DSM 18527 = JCM 14202</name>
    <dbReference type="NCBI Taxonomy" id="1423734"/>
    <lineage>
        <taxon>Bacteria</taxon>
        <taxon>Bacillati</taxon>
        <taxon>Bacillota</taxon>
        <taxon>Bacilli</taxon>
        <taxon>Lactobacillales</taxon>
        <taxon>Lactobacillaceae</taxon>
        <taxon>Agrilactobacillus</taxon>
    </lineage>
</organism>
<evidence type="ECO:0000256" key="1">
    <source>
        <dbReference type="SAM" id="MobiDB-lite"/>
    </source>
</evidence>
<name>A0A0R1XQD7_9LACO</name>